<evidence type="ECO:0000256" key="3">
    <source>
        <dbReference type="ARBA" id="ARBA00022592"/>
    </source>
</evidence>
<protein>
    <recommendedName>
        <fullName evidence="7">Phosphate transporter</fullName>
    </recommendedName>
</protein>
<dbReference type="GO" id="GO:0016020">
    <property type="term" value="C:membrane"/>
    <property type="evidence" value="ECO:0007669"/>
    <property type="project" value="UniProtKB-SubCell"/>
</dbReference>
<accession>A0AAV5G6L7</accession>
<dbReference type="PANTHER" id="PTHR11101:SF80">
    <property type="entry name" value="PHOSPHATE TRANSPORTER"/>
    <property type="match status" value="1"/>
</dbReference>
<feature type="transmembrane region" description="Helical" evidence="7">
    <location>
        <begin position="222"/>
        <end position="243"/>
    </location>
</feature>
<reference evidence="9 10" key="1">
    <citation type="submission" date="2021-12" db="EMBL/GenBank/DDBJ databases">
        <title>High titer production of polyol ester of fatty acids by Rhodotorula paludigena BS15 towards product separation-free biomass refinery.</title>
        <authorList>
            <person name="Mano J."/>
            <person name="Ono H."/>
            <person name="Tanaka T."/>
            <person name="Naito K."/>
            <person name="Sushida H."/>
            <person name="Ike M."/>
            <person name="Tokuyasu K."/>
            <person name="Kitaoka M."/>
        </authorList>
    </citation>
    <scope>NUCLEOTIDE SEQUENCE [LARGE SCALE GENOMIC DNA]</scope>
    <source>
        <strain evidence="9 10">BS15</strain>
    </source>
</reference>
<keyword evidence="2 7" id="KW-0813">Transport</keyword>
<feature type="transmembrane region" description="Helical" evidence="7">
    <location>
        <begin position="501"/>
        <end position="532"/>
    </location>
</feature>
<dbReference type="InterPro" id="IPR001204">
    <property type="entry name" value="Phos_transporter"/>
</dbReference>
<organism evidence="9 10">
    <name type="scientific">Rhodotorula paludigena</name>
    <dbReference type="NCBI Taxonomy" id="86838"/>
    <lineage>
        <taxon>Eukaryota</taxon>
        <taxon>Fungi</taxon>
        <taxon>Dikarya</taxon>
        <taxon>Basidiomycota</taxon>
        <taxon>Pucciniomycotina</taxon>
        <taxon>Microbotryomycetes</taxon>
        <taxon>Sporidiobolales</taxon>
        <taxon>Sporidiobolaceae</taxon>
        <taxon>Rhodotorula</taxon>
    </lineage>
</organism>
<dbReference type="EMBL" id="BQKY01000002">
    <property type="protein sequence ID" value="GJN88206.1"/>
    <property type="molecule type" value="Genomic_DNA"/>
</dbReference>
<dbReference type="Proteomes" id="UP001342314">
    <property type="component" value="Unassembled WGS sequence"/>
</dbReference>
<evidence type="ECO:0000256" key="5">
    <source>
        <dbReference type="ARBA" id="ARBA00022989"/>
    </source>
</evidence>
<dbReference type="GO" id="GO:0005315">
    <property type="term" value="F:phosphate transmembrane transporter activity"/>
    <property type="evidence" value="ECO:0007669"/>
    <property type="project" value="InterPro"/>
</dbReference>
<evidence type="ECO:0000313" key="9">
    <source>
        <dbReference type="EMBL" id="GJN88206.1"/>
    </source>
</evidence>
<feature type="transmembrane region" description="Helical" evidence="7">
    <location>
        <begin position="113"/>
        <end position="136"/>
    </location>
</feature>
<dbReference type="GO" id="GO:0035435">
    <property type="term" value="P:phosphate ion transmembrane transport"/>
    <property type="evidence" value="ECO:0007669"/>
    <property type="project" value="TreeGrafter"/>
</dbReference>
<keyword evidence="3 7" id="KW-0592">Phosphate transport</keyword>
<evidence type="ECO:0000256" key="6">
    <source>
        <dbReference type="ARBA" id="ARBA00023136"/>
    </source>
</evidence>
<keyword evidence="4 7" id="KW-0812">Transmembrane</keyword>
<dbReference type="Pfam" id="PF01384">
    <property type="entry name" value="PHO4"/>
    <property type="match status" value="1"/>
</dbReference>
<dbReference type="AlphaFoldDB" id="A0AAV5G6L7"/>
<gene>
    <name evidence="9" type="ORF">Rhopal_001171-T1</name>
</gene>
<feature type="transmembrane region" description="Helical" evidence="7">
    <location>
        <begin position="544"/>
        <end position="571"/>
    </location>
</feature>
<evidence type="ECO:0000256" key="4">
    <source>
        <dbReference type="ARBA" id="ARBA00022692"/>
    </source>
</evidence>
<name>A0AAV5G6L7_9BASI</name>
<feature type="transmembrane region" description="Helical" evidence="7">
    <location>
        <begin position="142"/>
        <end position="166"/>
    </location>
</feature>
<comment type="function">
    <text evidence="7">Sodium-phosphate symporter.</text>
</comment>
<feature type="transmembrane region" description="Helical" evidence="7">
    <location>
        <begin position="178"/>
        <end position="202"/>
    </location>
</feature>
<evidence type="ECO:0000313" key="10">
    <source>
        <dbReference type="Proteomes" id="UP001342314"/>
    </source>
</evidence>
<feature type="transmembrane region" description="Helical" evidence="7">
    <location>
        <begin position="44"/>
        <end position="63"/>
    </location>
</feature>
<comment type="caution">
    <text evidence="9">The sequence shown here is derived from an EMBL/GenBank/DDBJ whole genome shotgun (WGS) entry which is preliminary data.</text>
</comment>
<keyword evidence="6 7" id="KW-0472">Membrane</keyword>
<feature type="transmembrane region" description="Helical" evidence="7">
    <location>
        <begin position="459"/>
        <end position="481"/>
    </location>
</feature>
<dbReference type="PANTHER" id="PTHR11101">
    <property type="entry name" value="PHOSPHATE TRANSPORTER"/>
    <property type="match status" value="1"/>
</dbReference>
<evidence type="ECO:0000256" key="1">
    <source>
        <dbReference type="ARBA" id="ARBA00004141"/>
    </source>
</evidence>
<keyword evidence="10" id="KW-1185">Reference proteome</keyword>
<keyword evidence="5 7" id="KW-1133">Transmembrane helix</keyword>
<feature type="region of interest" description="Disordered" evidence="8">
    <location>
        <begin position="290"/>
        <end position="327"/>
    </location>
</feature>
<proteinExistence type="inferred from homology"/>
<comment type="subcellular location">
    <subcellularLocation>
        <location evidence="1 7">Membrane</location>
        <topology evidence="1 7">Multi-pass membrane protein</topology>
    </subcellularLocation>
</comment>
<evidence type="ECO:0000256" key="2">
    <source>
        <dbReference type="ARBA" id="ARBA00022448"/>
    </source>
</evidence>
<sequence length="580" mass="62002">MPVMHEYDYLTIFCALDAFNIGANDVANSFATSIASKSLTMRQAVLAAAVMEFTGAVAVGARTADTIKNGIISSSVFQGEPSVQLLAFTVALTCSASWLMVCTRYSWPVSTTYSIVSAVAGVGVATGGADSVNWGWNGGKGLATIFAGFGIAPALAGGFGAVLYLFVKFGVLYRKNSFPYALACGPLVFFLASAVMTMAIVFKGSPSLGLDELPSNHLAAAVVGSASVVMVLSILFWVPYVYCKVARKDYTIRFYHFFLGPALWFRQPPADAADKLAAVADYRIRADRPDEVHNGGIKPATSDAESGPSSDEKIYEEGPPAGQPLHHDSALNQEVEKVDPHPIEGAWAEPKNLWIILRYKSVPWIWNTLTHGMRYDIHKAQAGVAGTAEGRRIQAVYERAKQYPNETEACFSFVQVLTACVNSFAHGANDVGNAIGPYAAIYHIWSTGEFAGKKADVPIWILVFGAAMIVIGLATYGYNIMKVLGNKITLHSPSRGFSMELGAAITVILASQYGLPVSTTMCITGSTIGVALCNGDLRSVNWRAVGWIFLGWVITVPVVGTLAGVVMGFILNAPHFRSTA</sequence>
<evidence type="ECO:0000256" key="7">
    <source>
        <dbReference type="RuleBase" id="RU363058"/>
    </source>
</evidence>
<evidence type="ECO:0000256" key="8">
    <source>
        <dbReference type="SAM" id="MobiDB-lite"/>
    </source>
</evidence>
<comment type="similarity">
    <text evidence="7">Belongs to the inorganic phosphate transporter (PiT) (TC 2.A.20) family.</text>
</comment>